<name>D6Z9R0_SEGRD</name>
<dbReference type="SUPFAM" id="SSF56959">
    <property type="entry name" value="Leukocidin-like"/>
    <property type="match status" value="1"/>
</dbReference>
<dbReference type="AlphaFoldDB" id="D6Z9R0"/>
<reference evidence="2 3" key="1">
    <citation type="journal article" date="2010" name="Stand. Genomic Sci.">
        <title>Complete genome sequence of Segniliparus rotundus type strain (CDC 1076).</title>
        <authorList>
            <person name="Sikorski J."/>
            <person name="Lapidus A."/>
            <person name="Copeland A."/>
            <person name="Misra M."/>
            <person name="Glavina Del Rio T."/>
            <person name="Nolan M."/>
            <person name="Lucas S."/>
            <person name="Chen F."/>
            <person name="Tice H."/>
            <person name="Cheng J.F."/>
            <person name="Jando M."/>
            <person name="Schneider S."/>
            <person name="Bruce D."/>
            <person name="Goodwin L."/>
            <person name="Pitluck S."/>
            <person name="Liolios K."/>
            <person name="Mikhailova N."/>
            <person name="Pati A."/>
            <person name="Ivanova N."/>
            <person name="Mavromatis K."/>
            <person name="Chen A."/>
            <person name="Palaniappan K."/>
            <person name="Chertkov O."/>
            <person name="Land M."/>
            <person name="Hauser L."/>
            <person name="Chang Y.J."/>
            <person name="Jeffries C.D."/>
            <person name="Brettin T."/>
            <person name="Detter J.C."/>
            <person name="Han C."/>
            <person name="Rohde M."/>
            <person name="Goker M."/>
            <person name="Bristow J."/>
            <person name="Eisen J.A."/>
            <person name="Markowitz V."/>
            <person name="Hugenholtz P."/>
            <person name="Kyrpides N.C."/>
            <person name="Klenk H.P."/>
        </authorList>
    </citation>
    <scope>NUCLEOTIDE SEQUENCE [LARGE SCALE GENOMIC DNA]</scope>
    <source>
        <strain evidence="3">ATCC BAA-972 / CDC 1076 / CIP 108378 / DSM 44985 / JCM 13578</strain>
    </source>
</reference>
<proteinExistence type="predicted"/>
<keyword evidence="1" id="KW-0732">Signal</keyword>
<dbReference type="eggNOG" id="ENOG5031IPK">
    <property type="taxonomic scope" value="Bacteria"/>
</dbReference>
<sequence length="263" mass="26795">MFDAIFRSNEVGAVSKVSGRTKRYRVRKNTTLGALSAALFTAVLGASSSYGQGLPDTVLHDVSEDGWEMVVETLDEEVNPVANLADTAFTREGFVQLTGVGKILGKGKYPVTAAELIIGYQIGCQIDVSQGVTLGGSLGASAGVDAYQGVGVGGIGGAGTLVPPIGGAIIGGGGAVGGAILHEGANASIGGSVQFTLRPGGIVAIPMDRIPLKGSEARLRVRNVNVKIDACGGPVNVRSFALLSLTTDYSHSTLATYGTEYPI</sequence>
<evidence type="ECO:0000256" key="1">
    <source>
        <dbReference type="ARBA" id="ARBA00022729"/>
    </source>
</evidence>
<dbReference type="Proteomes" id="UP000002247">
    <property type="component" value="Chromosome"/>
</dbReference>
<organism evidence="2 3">
    <name type="scientific">Segniliparus rotundus (strain ATCC BAA-972 / CDC 1076 / CIP 108378 / DSM 44985 / JCM 13578)</name>
    <dbReference type="NCBI Taxonomy" id="640132"/>
    <lineage>
        <taxon>Bacteria</taxon>
        <taxon>Bacillati</taxon>
        <taxon>Actinomycetota</taxon>
        <taxon>Actinomycetes</taxon>
        <taxon>Mycobacteriales</taxon>
        <taxon>Segniliparaceae</taxon>
        <taxon>Segniliparus</taxon>
    </lineage>
</organism>
<dbReference type="InterPro" id="IPR015286">
    <property type="entry name" value="Porin_fam_mycobact-type"/>
</dbReference>
<evidence type="ECO:0000313" key="2">
    <source>
        <dbReference type="EMBL" id="ADG96587.1"/>
    </source>
</evidence>
<dbReference type="EMBL" id="CP001958">
    <property type="protein sequence ID" value="ADG96587.1"/>
    <property type="molecule type" value="Genomic_DNA"/>
</dbReference>
<accession>D6Z9R0</accession>
<dbReference type="HOGENOM" id="CLU_089957_1_0_11"/>
<dbReference type="TCDB" id="1.B.58.1.3">
    <property type="family name" value="the nocardial hetero-oligomeric cell wall channel (nfpa/b) family"/>
</dbReference>
<dbReference type="Pfam" id="PF09203">
    <property type="entry name" value="MspA"/>
    <property type="match status" value="1"/>
</dbReference>
<dbReference type="InterPro" id="IPR036435">
    <property type="entry name" value="Leukocidin/porin_MspA_sf"/>
</dbReference>
<protein>
    <submittedName>
        <fullName evidence="2">MspA family protein</fullName>
    </submittedName>
</protein>
<keyword evidence="3" id="KW-1185">Reference proteome</keyword>
<evidence type="ECO:0000313" key="3">
    <source>
        <dbReference type="Proteomes" id="UP000002247"/>
    </source>
</evidence>
<dbReference type="KEGG" id="srt:Srot_0096"/>
<dbReference type="Gene3D" id="2.60.40.1650">
    <property type="entry name" value="Porin MspA (Ig-like beta-sandwich domain)"/>
    <property type="match status" value="2"/>
</dbReference>
<gene>
    <name evidence="2" type="ordered locus">Srot_0096</name>
</gene>
<dbReference type="STRING" id="640132.Srot_0096"/>
<dbReference type="OrthoDB" id="4764004at2"/>